<comment type="caution">
    <text evidence="1">The sequence shown here is derived from an EMBL/GenBank/DDBJ whole genome shotgun (WGS) entry which is preliminary data.</text>
</comment>
<evidence type="ECO:0008006" key="3">
    <source>
        <dbReference type="Google" id="ProtNLM"/>
    </source>
</evidence>
<evidence type="ECO:0000313" key="1">
    <source>
        <dbReference type="EMBL" id="KAB2347821.1"/>
    </source>
</evidence>
<accession>A0A6H9YR77</accession>
<protein>
    <recommendedName>
        <fullName evidence="3">Scramblase</fullName>
    </recommendedName>
</protein>
<keyword evidence="2" id="KW-1185">Reference proteome</keyword>
<dbReference type="AlphaFoldDB" id="A0A6H9YR77"/>
<reference evidence="1 2" key="1">
    <citation type="submission" date="2019-09" db="EMBL/GenBank/DDBJ databases">
        <title>Actinomadura physcomitrii sp. nov., a novel actinomycete isolated from moss [Physcomitrium sphaericum (Ludw) Fuernr].</title>
        <authorList>
            <person name="Zhuang X."/>
            <person name="Liu C."/>
        </authorList>
    </citation>
    <scope>NUCLEOTIDE SEQUENCE [LARGE SCALE GENOMIC DNA]</scope>
    <source>
        <strain evidence="1 2">HMC1</strain>
    </source>
</reference>
<gene>
    <name evidence="1" type="ORF">F8566_18180</name>
</gene>
<organism evidence="1 2">
    <name type="scientific">Actinomadura rudentiformis</name>
    <dbReference type="NCBI Taxonomy" id="359158"/>
    <lineage>
        <taxon>Bacteria</taxon>
        <taxon>Bacillati</taxon>
        <taxon>Actinomycetota</taxon>
        <taxon>Actinomycetes</taxon>
        <taxon>Streptosporangiales</taxon>
        <taxon>Thermomonosporaceae</taxon>
        <taxon>Actinomadura</taxon>
    </lineage>
</organism>
<sequence>MTDLYGSSILKIEQQSSQLEYQIADAGDRAIAVAEQVSGPKPRKGLRALLGSGLKDARVVVQVSGADSGPDKPPLFYVDHQTGAPVAIVGADGALVGRYVHQPVDEMHQMAAARLTGRTPAMTHRLVDAHDRPVCEIAWTLRPGGGEYRAWAPVACDFTTLDGAHIAHVDVHAAAFKDRYDLQLMFQLNEPLRTLVIAAPLAYDLTRS</sequence>
<dbReference type="EMBL" id="WBMT01000008">
    <property type="protein sequence ID" value="KAB2347821.1"/>
    <property type="molecule type" value="Genomic_DNA"/>
</dbReference>
<dbReference type="Proteomes" id="UP000468735">
    <property type="component" value="Unassembled WGS sequence"/>
</dbReference>
<evidence type="ECO:0000313" key="2">
    <source>
        <dbReference type="Proteomes" id="UP000468735"/>
    </source>
</evidence>
<name>A0A6H9YR77_9ACTN</name>
<dbReference type="RefSeq" id="WP_151561444.1">
    <property type="nucleotide sequence ID" value="NZ_WBMT01000008.1"/>
</dbReference>
<proteinExistence type="predicted"/>
<dbReference type="OrthoDB" id="3468245at2"/>